<accession>A0A9D3U8W0</accession>
<comment type="caution">
    <text evidence="1">The sequence shown here is derived from an EMBL/GenBank/DDBJ whole genome shotgun (WGS) entry which is preliminary data.</text>
</comment>
<reference evidence="1 2" key="1">
    <citation type="journal article" date="2021" name="Plant Biotechnol. J.">
        <title>Multi-omics assisted identification of the key and species-specific regulatory components of drought-tolerant mechanisms in Gossypium stocksii.</title>
        <authorList>
            <person name="Yu D."/>
            <person name="Ke L."/>
            <person name="Zhang D."/>
            <person name="Wu Y."/>
            <person name="Sun Y."/>
            <person name="Mei J."/>
            <person name="Sun J."/>
            <person name="Sun Y."/>
        </authorList>
    </citation>
    <scope>NUCLEOTIDE SEQUENCE [LARGE SCALE GENOMIC DNA]</scope>
    <source>
        <strain evidence="2">cv. E1</strain>
        <tissue evidence="1">Leaf</tissue>
    </source>
</reference>
<dbReference type="AlphaFoldDB" id="A0A9D3U8W0"/>
<gene>
    <name evidence="1" type="ORF">J1N35_044261</name>
</gene>
<name>A0A9D3U8W0_9ROSI</name>
<sequence>MINQYNPRKVKLFPKKDGTTEIKFDHSHLQNLETPSVFPTILMMQPVPDLKIGHIPGDPACYSRLYDPGSERKLIESFNADGRPQYMFKDPKTGYYP</sequence>
<proteinExistence type="predicted"/>
<keyword evidence="2" id="KW-1185">Reference proteome</keyword>
<evidence type="ECO:0000313" key="2">
    <source>
        <dbReference type="Proteomes" id="UP000828251"/>
    </source>
</evidence>
<protein>
    <submittedName>
        <fullName evidence="1">Uncharacterized protein</fullName>
    </submittedName>
</protein>
<dbReference type="Proteomes" id="UP000828251">
    <property type="component" value="Unassembled WGS sequence"/>
</dbReference>
<dbReference type="EMBL" id="JAIQCV010000013">
    <property type="protein sequence ID" value="KAH1032087.1"/>
    <property type="molecule type" value="Genomic_DNA"/>
</dbReference>
<evidence type="ECO:0000313" key="1">
    <source>
        <dbReference type="EMBL" id="KAH1032087.1"/>
    </source>
</evidence>
<organism evidence="1 2">
    <name type="scientific">Gossypium stocksii</name>
    <dbReference type="NCBI Taxonomy" id="47602"/>
    <lineage>
        <taxon>Eukaryota</taxon>
        <taxon>Viridiplantae</taxon>
        <taxon>Streptophyta</taxon>
        <taxon>Embryophyta</taxon>
        <taxon>Tracheophyta</taxon>
        <taxon>Spermatophyta</taxon>
        <taxon>Magnoliopsida</taxon>
        <taxon>eudicotyledons</taxon>
        <taxon>Gunneridae</taxon>
        <taxon>Pentapetalae</taxon>
        <taxon>rosids</taxon>
        <taxon>malvids</taxon>
        <taxon>Malvales</taxon>
        <taxon>Malvaceae</taxon>
        <taxon>Malvoideae</taxon>
        <taxon>Gossypium</taxon>
    </lineage>
</organism>